<gene>
    <name evidence="1" type="ORF">KIW84_041675</name>
</gene>
<dbReference type="Gramene" id="Psat04G0167500-T1">
    <property type="protein sequence ID" value="KAI5416738.1"/>
    <property type="gene ID" value="KIW84_041675"/>
</dbReference>
<reference evidence="1 2" key="1">
    <citation type="journal article" date="2022" name="Nat. Genet.">
        <title>Improved pea reference genome and pan-genome highlight genomic features and evolutionary characteristics.</title>
        <authorList>
            <person name="Yang T."/>
            <person name="Liu R."/>
            <person name="Luo Y."/>
            <person name="Hu S."/>
            <person name="Wang D."/>
            <person name="Wang C."/>
            <person name="Pandey M.K."/>
            <person name="Ge S."/>
            <person name="Xu Q."/>
            <person name="Li N."/>
            <person name="Li G."/>
            <person name="Huang Y."/>
            <person name="Saxena R.K."/>
            <person name="Ji Y."/>
            <person name="Li M."/>
            <person name="Yan X."/>
            <person name="He Y."/>
            <person name="Liu Y."/>
            <person name="Wang X."/>
            <person name="Xiang C."/>
            <person name="Varshney R.K."/>
            <person name="Ding H."/>
            <person name="Gao S."/>
            <person name="Zong X."/>
        </authorList>
    </citation>
    <scope>NUCLEOTIDE SEQUENCE [LARGE SCALE GENOMIC DNA]</scope>
    <source>
        <strain evidence="1 2">cv. Zhongwan 6</strain>
    </source>
</reference>
<protein>
    <submittedName>
        <fullName evidence="1">Uncharacterized protein</fullName>
    </submittedName>
</protein>
<dbReference type="SUPFAM" id="SSF56219">
    <property type="entry name" value="DNase I-like"/>
    <property type="match status" value="1"/>
</dbReference>
<sequence>MIEIEVFGLAVIYASTNYISTRSLWNNLAFILNNQKVHWCLIGDYNVVLEAHEHKVGASFTWFNGRLGEAHTLKMLDKFIFNMYWLDLCFKTSCKSLPKVRSDHHPLLLNFSLSSNKLAISYIKILHMWTTNPSCLEVIKTSWQRILYGCAMFVLIEKLKVLKKNLNIWNHNTFGNVHTMVKQDEVALNQVQLDLQNDIHFVDLRNRERD</sequence>
<organism evidence="1 2">
    <name type="scientific">Pisum sativum</name>
    <name type="common">Garden pea</name>
    <name type="synonym">Lathyrus oleraceus</name>
    <dbReference type="NCBI Taxonomy" id="3888"/>
    <lineage>
        <taxon>Eukaryota</taxon>
        <taxon>Viridiplantae</taxon>
        <taxon>Streptophyta</taxon>
        <taxon>Embryophyta</taxon>
        <taxon>Tracheophyta</taxon>
        <taxon>Spermatophyta</taxon>
        <taxon>Magnoliopsida</taxon>
        <taxon>eudicotyledons</taxon>
        <taxon>Gunneridae</taxon>
        <taxon>Pentapetalae</taxon>
        <taxon>rosids</taxon>
        <taxon>fabids</taxon>
        <taxon>Fabales</taxon>
        <taxon>Fabaceae</taxon>
        <taxon>Papilionoideae</taxon>
        <taxon>50 kb inversion clade</taxon>
        <taxon>NPAAA clade</taxon>
        <taxon>Hologalegina</taxon>
        <taxon>IRL clade</taxon>
        <taxon>Fabeae</taxon>
        <taxon>Lathyrus</taxon>
    </lineage>
</organism>
<name>A0A9D5APL5_PEA</name>
<evidence type="ECO:0000313" key="1">
    <source>
        <dbReference type="EMBL" id="KAI5416738.1"/>
    </source>
</evidence>
<proteinExistence type="predicted"/>
<comment type="caution">
    <text evidence="1">The sequence shown here is derived from an EMBL/GenBank/DDBJ whole genome shotgun (WGS) entry which is preliminary data.</text>
</comment>
<dbReference type="Gene3D" id="3.60.10.10">
    <property type="entry name" value="Endonuclease/exonuclease/phosphatase"/>
    <property type="match status" value="1"/>
</dbReference>
<dbReference type="AlphaFoldDB" id="A0A9D5APL5"/>
<evidence type="ECO:0000313" key="2">
    <source>
        <dbReference type="Proteomes" id="UP001058974"/>
    </source>
</evidence>
<dbReference type="Proteomes" id="UP001058974">
    <property type="component" value="Chromosome 4"/>
</dbReference>
<dbReference type="PANTHER" id="PTHR33710:SF77">
    <property type="entry name" value="DNASE I-LIKE SUPERFAMILY PROTEIN"/>
    <property type="match status" value="1"/>
</dbReference>
<dbReference type="InterPro" id="IPR036691">
    <property type="entry name" value="Endo/exonu/phosph_ase_sf"/>
</dbReference>
<dbReference type="EMBL" id="JAMSHJ010000004">
    <property type="protein sequence ID" value="KAI5416738.1"/>
    <property type="molecule type" value="Genomic_DNA"/>
</dbReference>
<accession>A0A9D5APL5</accession>
<keyword evidence="2" id="KW-1185">Reference proteome</keyword>
<dbReference type="PANTHER" id="PTHR33710">
    <property type="entry name" value="BNAC02G09200D PROTEIN"/>
    <property type="match status" value="1"/>
</dbReference>